<dbReference type="Proteomes" id="UP000324222">
    <property type="component" value="Unassembled WGS sequence"/>
</dbReference>
<comment type="caution">
    <text evidence="2">The sequence shown here is derived from an EMBL/GenBank/DDBJ whole genome shotgun (WGS) entry which is preliminary data.</text>
</comment>
<proteinExistence type="predicted"/>
<protein>
    <submittedName>
        <fullName evidence="2">Uncharacterized protein</fullName>
    </submittedName>
</protein>
<feature type="compositionally biased region" description="Pro residues" evidence="1">
    <location>
        <begin position="73"/>
        <end position="86"/>
    </location>
</feature>
<sequence>MQNNSLYSLPLHLHPTNTTYTSPISHTRQRVLLHFTHCHLSPLLWPPIHPSQPTITLPALPHYSLSSPLQHPRLPPRPALPRPRTPGVPHDGDGGVDVLSGSDLHPPVGSEGVVSSYCTPVLLPSYDA</sequence>
<organism evidence="2 3">
    <name type="scientific">Portunus trituberculatus</name>
    <name type="common">Swimming crab</name>
    <name type="synonym">Neptunus trituberculatus</name>
    <dbReference type="NCBI Taxonomy" id="210409"/>
    <lineage>
        <taxon>Eukaryota</taxon>
        <taxon>Metazoa</taxon>
        <taxon>Ecdysozoa</taxon>
        <taxon>Arthropoda</taxon>
        <taxon>Crustacea</taxon>
        <taxon>Multicrustacea</taxon>
        <taxon>Malacostraca</taxon>
        <taxon>Eumalacostraca</taxon>
        <taxon>Eucarida</taxon>
        <taxon>Decapoda</taxon>
        <taxon>Pleocyemata</taxon>
        <taxon>Brachyura</taxon>
        <taxon>Eubrachyura</taxon>
        <taxon>Portunoidea</taxon>
        <taxon>Portunidae</taxon>
        <taxon>Portuninae</taxon>
        <taxon>Portunus</taxon>
    </lineage>
</organism>
<evidence type="ECO:0000313" key="3">
    <source>
        <dbReference type="Proteomes" id="UP000324222"/>
    </source>
</evidence>
<keyword evidence="3" id="KW-1185">Reference proteome</keyword>
<evidence type="ECO:0000313" key="2">
    <source>
        <dbReference type="EMBL" id="MPD06870.1"/>
    </source>
</evidence>
<dbReference type="AlphaFoldDB" id="A0A5B7KHZ1"/>
<reference evidence="2 3" key="1">
    <citation type="submission" date="2019-05" db="EMBL/GenBank/DDBJ databases">
        <title>Another draft genome of Portunus trituberculatus and its Hox gene families provides insights of decapod evolution.</title>
        <authorList>
            <person name="Jeong J.-H."/>
            <person name="Song I."/>
            <person name="Kim S."/>
            <person name="Choi T."/>
            <person name="Kim D."/>
            <person name="Ryu S."/>
            <person name="Kim W."/>
        </authorList>
    </citation>
    <scope>NUCLEOTIDE SEQUENCE [LARGE SCALE GENOMIC DNA]</scope>
    <source>
        <tissue evidence="2">Muscle</tissue>
    </source>
</reference>
<evidence type="ECO:0000256" key="1">
    <source>
        <dbReference type="SAM" id="MobiDB-lite"/>
    </source>
</evidence>
<gene>
    <name evidence="2" type="ORF">E2C01_102701</name>
</gene>
<accession>A0A5B7KHZ1</accession>
<dbReference type="EMBL" id="VSRR010153423">
    <property type="protein sequence ID" value="MPD06870.1"/>
    <property type="molecule type" value="Genomic_DNA"/>
</dbReference>
<name>A0A5B7KHZ1_PORTR</name>
<feature type="region of interest" description="Disordered" evidence="1">
    <location>
        <begin position="56"/>
        <end position="112"/>
    </location>
</feature>